<keyword evidence="5" id="KW-1185">Reference proteome</keyword>
<protein>
    <submittedName>
        <fullName evidence="4">Thiamine phosphate synthase</fullName>
    </submittedName>
</protein>
<keyword evidence="2" id="KW-0784">Thiamine biosynthesis</keyword>
<dbReference type="Pfam" id="PF02581">
    <property type="entry name" value="TMP-TENI"/>
    <property type="match status" value="1"/>
</dbReference>
<evidence type="ECO:0000259" key="3">
    <source>
        <dbReference type="Pfam" id="PF02581"/>
    </source>
</evidence>
<dbReference type="SUPFAM" id="SSF51391">
    <property type="entry name" value="Thiamin phosphate synthase"/>
    <property type="match status" value="1"/>
</dbReference>
<gene>
    <name evidence="4" type="ORF">OCV88_14800</name>
</gene>
<organism evidence="4 5">
    <name type="scientific">Brotonthovivens ammoniilytica</name>
    <dbReference type="NCBI Taxonomy" id="2981725"/>
    <lineage>
        <taxon>Bacteria</taxon>
        <taxon>Bacillati</taxon>
        <taxon>Bacillota</taxon>
        <taxon>Clostridia</taxon>
        <taxon>Lachnospirales</taxon>
        <taxon>Lachnospiraceae</taxon>
        <taxon>Brotonthovivens</taxon>
    </lineage>
</organism>
<evidence type="ECO:0000313" key="5">
    <source>
        <dbReference type="Proteomes" id="UP001652442"/>
    </source>
</evidence>
<dbReference type="EMBL" id="JAOQJQ010000008">
    <property type="protein sequence ID" value="MCU6763577.1"/>
    <property type="molecule type" value="Genomic_DNA"/>
</dbReference>
<evidence type="ECO:0000256" key="1">
    <source>
        <dbReference type="ARBA" id="ARBA00004948"/>
    </source>
</evidence>
<evidence type="ECO:0000256" key="2">
    <source>
        <dbReference type="ARBA" id="ARBA00022977"/>
    </source>
</evidence>
<sequence length="192" mass="21356">MCKEKIEWEKVIAVTNRKLCSNDFLEQIKKIASLGVKALILREKDMEEAEYEKLADQVLGICKEAGTECILHTFIKASINLNCTKVHLPLPILEHLTASEKSYFTLIGVSVHSKEQAENAHRLGADYLTAGHVFLTDCKRGLAARGIDFLQNICHTVEVPVYGIGGICPENMHQVLQTDAAGVCMMSELMRL</sequence>
<comment type="caution">
    <text evidence="4">The sequence shown here is derived from an EMBL/GenBank/DDBJ whole genome shotgun (WGS) entry which is preliminary data.</text>
</comment>
<feature type="domain" description="Thiamine phosphate synthase/TenI" evidence="3">
    <location>
        <begin position="12"/>
        <end position="188"/>
    </location>
</feature>
<dbReference type="PANTHER" id="PTHR20857:SF15">
    <property type="entry name" value="THIAMINE-PHOSPHATE SYNTHASE"/>
    <property type="match status" value="1"/>
</dbReference>
<dbReference type="CDD" id="cd00564">
    <property type="entry name" value="TMP_TenI"/>
    <property type="match status" value="1"/>
</dbReference>
<reference evidence="4 5" key="1">
    <citation type="journal article" date="2021" name="ISME Commun">
        <title>Automated analysis of genomic sequences facilitates high-throughput and comprehensive description of bacteria.</title>
        <authorList>
            <person name="Hitch T.C.A."/>
        </authorList>
    </citation>
    <scope>NUCLEOTIDE SEQUENCE [LARGE SCALE GENOMIC DNA]</scope>
    <source>
        <strain evidence="4 5">Sanger_109</strain>
    </source>
</reference>
<name>A0ABT2TPP4_9FIRM</name>
<comment type="pathway">
    <text evidence="1">Cofactor biosynthesis; thiamine diphosphate biosynthesis.</text>
</comment>
<proteinExistence type="predicted"/>
<evidence type="ECO:0000313" key="4">
    <source>
        <dbReference type="EMBL" id="MCU6763577.1"/>
    </source>
</evidence>
<dbReference type="RefSeq" id="WP_158426213.1">
    <property type="nucleotide sequence ID" value="NZ_JAOQJQ010000008.1"/>
</dbReference>
<dbReference type="InterPro" id="IPR022998">
    <property type="entry name" value="ThiamineP_synth_TenI"/>
</dbReference>
<accession>A0ABT2TPP4</accession>
<dbReference type="Gene3D" id="3.20.20.70">
    <property type="entry name" value="Aldolase class I"/>
    <property type="match status" value="1"/>
</dbReference>
<dbReference type="InterPro" id="IPR036206">
    <property type="entry name" value="ThiamineP_synth_sf"/>
</dbReference>
<dbReference type="PANTHER" id="PTHR20857">
    <property type="entry name" value="THIAMINE-PHOSPHATE PYROPHOSPHORYLASE"/>
    <property type="match status" value="1"/>
</dbReference>
<dbReference type="Proteomes" id="UP001652442">
    <property type="component" value="Unassembled WGS sequence"/>
</dbReference>
<dbReference type="InterPro" id="IPR013785">
    <property type="entry name" value="Aldolase_TIM"/>
</dbReference>